<comment type="similarity">
    <text evidence="1 6">Belongs to the NMT family.</text>
</comment>
<dbReference type="FunFam" id="3.40.630.170:FF:000001">
    <property type="entry name" value="Glycylpeptide N-tetradecanoyltransferase"/>
    <property type="match status" value="1"/>
</dbReference>
<dbReference type="GO" id="GO:0005737">
    <property type="term" value="C:cytoplasm"/>
    <property type="evidence" value="ECO:0007669"/>
    <property type="project" value="TreeGrafter"/>
</dbReference>
<reference evidence="10 11" key="1">
    <citation type="journal article" date="2018" name="Gigascience">
        <title>Genomes of trombidid mites reveal novel predicted allergens and laterally-transferred genes associated with secondary metabolism.</title>
        <authorList>
            <person name="Dong X."/>
            <person name="Chaisiri K."/>
            <person name="Xia D."/>
            <person name="Armstrong S.D."/>
            <person name="Fang Y."/>
            <person name="Donnelly M.J."/>
            <person name="Kadowaki T."/>
            <person name="McGarry J.W."/>
            <person name="Darby A.C."/>
            <person name="Makepeace B.L."/>
        </authorList>
    </citation>
    <scope>NUCLEOTIDE SEQUENCE [LARGE SCALE GENOMIC DNA]</scope>
    <source>
        <strain evidence="10">UoL-WK</strain>
    </source>
</reference>
<dbReference type="Proteomes" id="UP000285301">
    <property type="component" value="Unassembled WGS sequence"/>
</dbReference>
<dbReference type="PANTHER" id="PTHR11377:SF5">
    <property type="entry name" value="GLYCYLPEPTIDE N-TETRADECANOYLTRANSFERASE"/>
    <property type="match status" value="1"/>
</dbReference>
<dbReference type="GO" id="GO:0004379">
    <property type="term" value="F:glycylpeptide N-tetradecanoyltransferase activity"/>
    <property type="evidence" value="ECO:0007669"/>
    <property type="project" value="UniProtKB-EC"/>
</dbReference>
<feature type="domain" description="Glycylpeptide N-tetradecanoyltransferase N-terminal" evidence="8">
    <location>
        <begin position="141"/>
        <end position="316"/>
    </location>
</feature>
<proteinExistence type="inferred from homology"/>
<dbReference type="InterPro" id="IPR022678">
    <property type="entry name" value="NMT_CS"/>
</dbReference>
<evidence type="ECO:0000313" key="10">
    <source>
        <dbReference type="EMBL" id="RWS11094.1"/>
    </source>
</evidence>
<dbReference type="InterPro" id="IPR000903">
    <property type="entry name" value="NMT"/>
</dbReference>
<dbReference type="PANTHER" id="PTHR11377">
    <property type="entry name" value="N-MYRISTOYL TRANSFERASE"/>
    <property type="match status" value="1"/>
</dbReference>
<dbReference type="EC" id="2.3.1.97" evidence="2 5"/>
<feature type="non-terminal residue" evidence="10">
    <location>
        <position position="1"/>
    </location>
</feature>
<feature type="compositionally biased region" description="Polar residues" evidence="7">
    <location>
        <begin position="27"/>
        <end position="41"/>
    </location>
</feature>
<sequence>NSENRKNETKKKRKKPRNKHANEKATIDSSTKTEGTIVSPTENEKNDSETFPASDDIYLQDGTSQAFTIDGDNETSASASGAATNHWALNNLQDLKKAMKMINLYSNVPPKSPQEALKKKYHFWETQPVPKIDENVAEEGPIEGQKKVDEIRKEPYPLPEGFTWDTLNIDDPVVVNADVKAFENSLFSIQLKELYHLLNENYVEDDDNMFRFDYSPEFLKWALKPPHWKQDWHCGVRVTKSNKLVGFISAVPATIRVNEKSIKMVEINFLCVYKKLRAKRMTPVLIKEITRRVNLSGIFQAVYTAGVILPKPIGTCRYWHRSLNPKKLIDVKFSHLSRNMNIQRTVKLYKLPENPKTAGFRKLEKKDIRKVHKLLNEYLNKFDLAPVYSHEEVLHWFMPRQDVVDSYVVEQDHDVVGFTSFYTLPSTVMHHPNYKSIKAAYSFYNVPSAKVSLQDLMNDALIIAKNSGYDVFNALDLMDNKSVLENLKFGVGDGNLQYYLFNYKCPSLPPEKVIYRLSIAIKLALFSACHLTSDFKKKNQFITETYYRTY</sequence>
<feature type="compositionally biased region" description="Basic residues" evidence="7">
    <location>
        <begin position="8"/>
        <end position="19"/>
    </location>
</feature>
<evidence type="ECO:0000256" key="1">
    <source>
        <dbReference type="ARBA" id="ARBA00009469"/>
    </source>
</evidence>
<dbReference type="EMBL" id="NCKU01001841">
    <property type="protein sequence ID" value="RWS11094.1"/>
    <property type="molecule type" value="Genomic_DNA"/>
</dbReference>
<gene>
    <name evidence="10" type="ORF">B4U79_00632</name>
</gene>
<dbReference type="STRING" id="1965070.A0A443R745"/>
<keyword evidence="3 5" id="KW-0808">Transferase</keyword>
<comment type="catalytic activity">
    <reaction evidence="5">
        <text>N-terminal glycyl-[protein] + tetradecanoyl-CoA = N-tetradecanoylglycyl-[protein] + CoA + H(+)</text>
        <dbReference type="Rhea" id="RHEA:15521"/>
        <dbReference type="Rhea" id="RHEA-COMP:12666"/>
        <dbReference type="Rhea" id="RHEA-COMP:12667"/>
        <dbReference type="ChEBI" id="CHEBI:15378"/>
        <dbReference type="ChEBI" id="CHEBI:57287"/>
        <dbReference type="ChEBI" id="CHEBI:57385"/>
        <dbReference type="ChEBI" id="CHEBI:64723"/>
        <dbReference type="ChEBI" id="CHEBI:133050"/>
        <dbReference type="EC" id="2.3.1.97"/>
    </reaction>
</comment>
<evidence type="ECO:0000256" key="4">
    <source>
        <dbReference type="ARBA" id="ARBA00023315"/>
    </source>
</evidence>
<keyword evidence="11" id="KW-1185">Reference proteome</keyword>
<dbReference type="InterPro" id="IPR016181">
    <property type="entry name" value="Acyl_CoA_acyltransferase"/>
</dbReference>
<dbReference type="InterPro" id="IPR022676">
    <property type="entry name" value="NMT_N"/>
</dbReference>
<protein>
    <recommendedName>
        <fullName evidence="2 5">Glycylpeptide N-tetradecanoyltransferase</fullName>
        <ecNumber evidence="2 5">2.3.1.97</ecNumber>
    </recommendedName>
</protein>
<comment type="caution">
    <text evidence="10">The sequence shown here is derived from an EMBL/GenBank/DDBJ whole genome shotgun (WGS) entry which is preliminary data.</text>
</comment>
<dbReference type="PROSITE" id="PS00976">
    <property type="entry name" value="NMT_2"/>
    <property type="match status" value="1"/>
</dbReference>
<accession>A0A443R745</accession>
<organism evidence="10 11">
    <name type="scientific">Dinothrombium tinctorium</name>
    <dbReference type="NCBI Taxonomy" id="1965070"/>
    <lineage>
        <taxon>Eukaryota</taxon>
        <taxon>Metazoa</taxon>
        <taxon>Ecdysozoa</taxon>
        <taxon>Arthropoda</taxon>
        <taxon>Chelicerata</taxon>
        <taxon>Arachnida</taxon>
        <taxon>Acari</taxon>
        <taxon>Acariformes</taxon>
        <taxon>Trombidiformes</taxon>
        <taxon>Prostigmata</taxon>
        <taxon>Anystina</taxon>
        <taxon>Parasitengona</taxon>
        <taxon>Trombidioidea</taxon>
        <taxon>Trombidiidae</taxon>
        <taxon>Dinothrombium</taxon>
    </lineage>
</organism>
<dbReference type="SUPFAM" id="SSF55729">
    <property type="entry name" value="Acyl-CoA N-acyltransferases (Nat)"/>
    <property type="match status" value="2"/>
</dbReference>
<evidence type="ECO:0000259" key="8">
    <source>
        <dbReference type="Pfam" id="PF01233"/>
    </source>
</evidence>
<dbReference type="Pfam" id="PF01233">
    <property type="entry name" value="NMT"/>
    <property type="match status" value="1"/>
</dbReference>
<dbReference type="Pfam" id="PF02799">
    <property type="entry name" value="NMT_C"/>
    <property type="match status" value="1"/>
</dbReference>
<feature type="region of interest" description="Disordered" evidence="7">
    <location>
        <begin position="1"/>
        <end position="55"/>
    </location>
</feature>
<evidence type="ECO:0000313" key="11">
    <source>
        <dbReference type="Proteomes" id="UP000285301"/>
    </source>
</evidence>
<evidence type="ECO:0000256" key="7">
    <source>
        <dbReference type="SAM" id="MobiDB-lite"/>
    </source>
</evidence>
<feature type="domain" description="Glycylpeptide N-tetradecanoyltransferase C-terminal" evidence="9">
    <location>
        <begin position="330"/>
        <end position="508"/>
    </location>
</feature>
<evidence type="ECO:0000256" key="5">
    <source>
        <dbReference type="RuleBase" id="RU000586"/>
    </source>
</evidence>
<dbReference type="Gene3D" id="3.40.630.170">
    <property type="match status" value="1"/>
</dbReference>
<dbReference type="AlphaFoldDB" id="A0A443R745"/>
<evidence type="ECO:0000256" key="2">
    <source>
        <dbReference type="ARBA" id="ARBA00012923"/>
    </source>
</evidence>
<dbReference type="InterPro" id="IPR022677">
    <property type="entry name" value="NMT_C"/>
</dbReference>
<keyword evidence="4 5" id="KW-0012">Acyltransferase</keyword>
<evidence type="ECO:0000259" key="9">
    <source>
        <dbReference type="Pfam" id="PF02799"/>
    </source>
</evidence>
<dbReference type="OrthoDB" id="60315at2759"/>
<name>A0A443R745_9ACAR</name>
<evidence type="ECO:0000256" key="6">
    <source>
        <dbReference type="RuleBase" id="RU004178"/>
    </source>
</evidence>
<evidence type="ECO:0000256" key="3">
    <source>
        <dbReference type="ARBA" id="ARBA00022679"/>
    </source>
</evidence>
<comment type="function">
    <text evidence="5">Adds a myristoyl group to the N-terminal glycine residue of certain cellular proteins.</text>
</comment>